<accession>A0A1V4T969</accession>
<dbReference type="AlphaFoldDB" id="A0A1V4T969"/>
<dbReference type="GO" id="GO:0044874">
    <property type="term" value="P:lipoprotein localization to outer membrane"/>
    <property type="evidence" value="ECO:0007669"/>
    <property type="project" value="UniProtKB-UniRule"/>
</dbReference>
<evidence type="ECO:0000256" key="5">
    <source>
        <dbReference type="ARBA" id="ARBA00022448"/>
    </source>
</evidence>
<proteinExistence type="inferred from homology"/>
<keyword evidence="12" id="KW-1185">Reference proteome</keyword>
<evidence type="ECO:0000256" key="9">
    <source>
        <dbReference type="ARBA" id="ARBA00023186"/>
    </source>
</evidence>
<feature type="signal peptide" evidence="10">
    <location>
        <begin position="1"/>
        <end position="21"/>
    </location>
</feature>
<evidence type="ECO:0000256" key="10">
    <source>
        <dbReference type="HAMAP-Rule" id="MF_00240"/>
    </source>
</evidence>
<name>A0A1V4T969_9GAMM</name>
<evidence type="ECO:0000256" key="2">
    <source>
        <dbReference type="ARBA" id="ARBA00007615"/>
    </source>
</evidence>
<evidence type="ECO:0000256" key="1">
    <source>
        <dbReference type="ARBA" id="ARBA00004418"/>
    </source>
</evidence>
<evidence type="ECO:0000313" key="12">
    <source>
        <dbReference type="Proteomes" id="UP000191418"/>
    </source>
</evidence>
<comment type="subcellular location">
    <subcellularLocation>
        <location evidence="1 10">Periplasm</location>
    </subcellularLocation>
</comment>
<protein>
    <recommendedName>
        <fullName evidence="4 10">Outer-membrane lipoprotein carrier protein</fullName>
    </recommendedName>
</protein>
<comment type="similarity">
    <text evidence="2 10">Belongs to the LolA family.</text>
</comment>
<dbReference type="HAMAP" id="MF_00240">
    <property type="entry name" value="LolA"/>
    <property type="match status" value="1"/>
</dbReference>
<evidence type="ECO:0000256" key="4">
    <source>
        <dbReference type="ARBA" id="ARBA00014035"/>
    </source>
</evidence>
<dbReference type="InterPro" id="IPR029046">
    <property type="entry name" value="LolA/LolB/LppX"/>
</dbReference>
<evidence type="ECO:0000313" key="11">
    <source>
        <dbReference type="EMBL" id="OPX57142.1"/>
    </source>
</evidence>
<keyword evidence="9 10" id="KW-0143">Chaperone</keyword>
<keyword evidence="5 10" id="KW-0813">Transport</keyword>
<dbReference type="CDD" id="cd16325">
    <property type="entry name" value="LolA"/>
    <property type="match status" value="1"/>
</dbReference>
<reference evidence="11 12" key="1">
    <citation type="submission" date="2017-01" db="EMBL/GenBank/DDBJ databases">
        <title>Genome Sequencing of a Marine Spirillum, Oceanospirillum multiglobuliferum ATCC 33336, from Japan.</title>
        <authorList>
            <person name="Carney J.G."/>
            <person name="Trachtenberg A.M."/>
            <person name="Rheaume B.A."/>
            <person name="Linnane J.D."/>
            <person name="Pitts N.L."/>
            <person name="Mykles D.L."/>
            <person name="Maclea K.S."/>
        </authorList>
    </citation>
    <scope>NUCLEOTIDE SEQUENCE [LARGE SCALE GENOMIC DNA]</scope>
    <source>
        <strain evidence="11 12">ATCC 33336</strain>
    </source>
</reference>
<evidence type="ECO:0000256" key="3">
    <source>
        <dbReference type="ARBA" id="ARBA00011245"/>
    </source>
</evidence>
<dbReference type="EMBL" id="MTSM01000001">
    <property type="protein sequence ID" value="OPX57142.1"/>
    <property type="molecule type" value="Genomic_DNA"/>
</dbReference>
<keyword evidence="7 10" id="KW-0574">Periplasm</keyword>
<comment type="subunit">
    <text evidence="3 10">Monomer.</text>
</comment>
<keyword evidence="8 10" id="KW-0653">Protein transport</keyword>
<evidence type="ECO:0000256" key="7">
    <source>
        <dbReference type="ARBA" id="ARBA00022764"/>
    </source>
</evidence>
<keyword evidence="6 10" id="KW-0732">Signal</keyword>
<gene>
    <name evidence="10" type="primary">lolA</name>
    <name evidence="11" type="ORF">BTE48_00895</name>
</gene>
<dbReference type="InterPro" id="IPR004564">
    <property type="entry name" value="OM_lipoprot_carrier_LolA-like"/>
</dbReference>
<organism evidence="11 12">
    <name type="scientific">Oceanospirillum multiglobuliferum</name>
    <dbReference type="NCBI Taxonomy" id="64969"/>
    <lineage>
        <taxon>Bacteria</taxon>
        <taxon>Pseudomonadati</taxon>
        <taxon>Pseudomonadota</taxon>
        <taxon>Gammaproteobacteria</taxon>
        <taxon>Oceanospirillales</taxon>
        <taxon>Oceanospirillaceae</taxon>
        <taxon>Oceanospirillum</taxon>
    </lineage>
</organism>
<feature type="chain" id="PRO_5013408456" description="Outer-membrane lipoprotein carrier protein" evidence="10">
    <location>
        <begin position="22"/>
        <end position="214"/>
    </location>
</feature>
<dbReference type="Pfam" id="PF03548">
    <property type="entry name" value="LolA"/>
    <property type="match status" value="1"/>
</dbReference>
<dbReference type="NCBIfam" id="TIGR00547">
    <property type="entry name" value="lolA"/>
    <property type="match status" value="1"/>
</dbReference>
<comment type="caution">
    <text evidence="11">The sequence shown here is derived from an EMBL/GenBank/DDBJ whole genome shotgun (WGS) entry which is preliminary data.</text>
</comment>
<dbReference type="PANTHER" id="PTHR35869">
    <property type="entry name" value="OUTER-MEMBRANE LIPOPROTEIN CARRIER PROTEIN"/>
    <property type="match status" value="1"/>
</dbReference>
<dbReference type="SUPFAM" id="SSF89392">
    <property type="entry name" value="Prokaryotic lipoproteins and lipoprotein localization factors"/>
    <property type="match status" value="1"/>
</dbReference>
<comment type="function">
    <text evidence="10">Participates in the translocation of lipoproteins from the inner membrane to the outer membrane. Only forms a complex with a lipoprotein if the residue after the N-terminal Cys is not an aspartate (The Asp acts as a targeting signal to indicate that the lipoprotein should stay in the inner membrane).</text>
</comment>
<dbReference type="InterPro" id="IPR018323">
    <property type="entry name" value="OM_lipoprot_carrier_LolA_Pbac"/>
</dbReference>
<dbReference type="STRING" id="64969.SAMN02745127_00777"/>
<dbReference type="PANTHER" id="PTHR35869:SF1">
    <property type="entry name" value="OUTER-MEMBRANE LIPOPROTEIN CARRIER PROTEIN"/>
    <property type="match status" value="1"/>
</dbReference>
<evidence type="ECO:0000256" key="8">
    <source>
        <dbReference type="ARBA" id="ARBA00022927"/>
    </source>
</evidence>
<dbReference type="GO" id="GO:0030288">
    <property type="term" value="C:outer membrane-bounded periplasmic space"/>
    <property type="evidence" value="ECO:0007669"/>
    <property type="project" value="TreeGrafter"/>
</dbReference>
<dbReference type="Gene3D" id="2.50.20.10">
    <property type="entry name" value="Lipoprotein localisation LolA/LolB/LppX"/>
    <property type="match status" value="1"/>
</dbReference>
<dbReference type="Proteomes" id="UP000191418">
    <property type="component" value="Unassembled WGS sequence"/>
</dbReference>
<dbReference type="GO" id="GO:0042953">
    <property type="term" value="P:lipoprotein transport"/>
    <property type="evidence" value="ECO:0007669"/>
    <property type="project" value="InterPro"/>
</dbReference>
<evidence type="ECO:0000256" key="6">
    <source>
        <dbReference type="ARBA" id="ARBA00022729"/>
    </source>
</evidence>
<sequence precursor="true">MYSKLAVLFIGLFLLQSPAVAEVNASAQLNQLLTEMNSLDADFQQRILDARGSRLQEVSGHLTLKRPGRFYWQTKAPYSQTIVSDGETLWLYDPDLEQVTVQTLDDNLSRTPAMLLSGDIDSLDQRFQVALVRSTTAAKGIAAIQEFVLKPKEQDSLFEELQLSFYDHKLAALLLVDSLGQRTSIELFDARFNTQTDETLFNFKVPDDVDVVLQ</sequence>